<accession>A0ABR9J1D8</accession>
<dbReference type="Proteomes" id="UP000620262">
    <property type="component" value="Unassembled WGS sequence"/>
</dbReference>
<keyword evidence="2" id="KW-0238">DNA-binding</keyword>
<dbReference type="InterPro" id="IPR014710">
    <property type="entry name" value="RmlC-like_jellyroll"/>
</dbReference>
<dbReference type="InterPro" id="IPR000595">
    <property type="entry name" value="cNMP-bd_dom"/>
</dbReference>
<dbReference type="PROSITE" id="PS51063">
    <property type="entry name" value="HTH_CRP_2"/>
    <property type="match status" value="1"/>
</dbReference>
<sequence>MDKALYAAGNNILLARIDEEARRHLAPHLEPLGLPRGFALSTSGHQVKYCYFIEEGIASIIARSAAERSSEVGIVGREGIVPLTPILDSTHATFDIFVQLEGHGSRIAVEPLQEALEAVPSLRRLLNRYVQTFIIQAAFTSLANANDSIESRLARWILMCHDRIDGDRIGLTHEFLALMLSVRRASITTALHDLEGRQLILSERSIVIVRDRAGLEEFAGDSYGRAEQEYRRLIGELKQPDTV</sequence>
<evidence type="ECO:0000256" key="1">
    <source>
        <dbReference type="ARBA" id="ARBA00023015"/>
    </source>
</evidence>
<dbReference type="SUPFAM" id="SSF46785">
    <property type="entry name" value="Winged helix' DNA-binding domain"/>
    <property type="match status" value="1"/>
</dbReference>
<evidence type="ECO:0000256" key="3">
    <source>
        <dbReference type="ARBA" id="ARBA00023163"/>
    </source>
</evidence>
<dbReference type="InterPro" id="IPR012318">
    <property type="entry name" value="HTH_CRP"/>
</dbReference>
<dbReference type="PROSITE" id="PS50042">
    <property type="entry name" value="CNMP_BINDING_3"/>
    <property type="match status" value="1"/>
</dbReference>
<dbReference type="CDD" id="cd00038">
    <property type="entry name" value="CAP_ED"/>
    <property type="match status" value="1"/>
</dbReference>
<keyword evidence="1" id="KW-0805">Transcription regulation</keyword>
<organism evidence="6 7">
    <name type="scientific">Rhizobium viscosum</name>
    <name type="common">Arthrobacter viscosus</name>
    <dbReference type="NCBI Taxonomy" id="1673"/>
    <lineage>
        <taxon>Bacteria</taxon>
        <taxon>Pseudomonadati</taxon>
        <taxon>Pseudomonadota</taxon>
        <taxon>Alphaproteobacteria</taxon>
        <taxon>Hyphomicrobiales</taxon>
        <taxon>Rhizobiaceae</taxon>
        <taxon>Rhizobium/Agrobacterium group</taxon>
        <taxon>Rhizobium</taxon>
    </lineage>
</organism>
<dbReference type="InterPro" id="IPR036390">
    <property type="entry name" value="WH_DNA-bd_sf"/>
</dbReference>
<protein>
    <submittedName>
        <fullName evidence="6">CRP-like cAMP-binding protein</fullName>
    </submittedName>
</protein>
<dbReference type="EMBL" id="JADBEC010000003">
    <property type="protein sequence ID" value="MBE1509292.1"/>
    <property type="molecule type" value="Genomic_DNA"/>
</dbReference>
<gene>
    <name evidence="6" type="ORF">H4W29_006539</name>
</gene>
<name>A0ABR9J1D8_RHIVS</name>
<dbReference type="SMART" id="SM00100">
    <property type="entry name" value="cNMP"/>
    <property type="match status" value="1"/>
</dbReference>
<evidence type="ECO:0000256" key="2">
    <source>
        <dbReference type="ARBA" id="ARBA00023125"/>
    </source>
</evidence>
<feature type="domain" description="Cyclic nucleotide-binding" evidence="4">
    <location>
        <begin position="13"/>
        <end position="77"/>
    </location>
</feature>
<keyword evidence="7" id="KW-1185">Reference proteome</keyword>
<evidence type="ECO:0000313" key="7">
    <source>
        <dbReference type="Proteomes" id="UP000620262"/>
    </source>
</evidence>
<dbReference type="InterPro" id="IPR036388">
    <property type="entry name" value="WH-like_DNA-bd_sf"/>
</dbReference>
<dbReference type="InterPro" id="IPR018490">
    <property type="entry name" value="cNMP-bd_dom_sf"/>
</dbReference>
<comment type="caution">
    <text evidence="6">The sequence shown here is derived from an EMBL/GenBank/DDBJ whole genome shotgun (WGS) entry which is preliminary data.</text>
</comment>
<feature type="domain" description="HTH crp-type" evidence="5">
    <location>
        <begin position="147"/>
        <end position="213"/>
    </location>
</feature>
<evidence type="ECO:0000313" key="6">
    <source>
        <dbReference type="EMBL" id="MBE1509292.1"/>
    </source>
</evidence>
<reference evidence="6 7" key="1">
    <citation type="submission" date="2020-10" db="EMBL/GenBank/DDBJ databases">
        <title>Sequencing the genomes of 1000 actinobacteria strains.</title>
        <authorList>
            <person name="Klenk H.-P."/>
        </authorList>
    </citation>
    <scope>NUCLEOTIDE SEQUENCE [LARGE SCALE GENOMIC DNA]</scope>
    <source>
        <strain evidence="6 7">DSM 7307</strain>
    </source>
</reference>
<dbReference type="Gene3D" id="2.60.120.10">
    <property type="entry name" value="Jelly Rolls"/>
    <property type="match status" value="1"/>
</dbReference>
<dbReference type="SUPFAM" id="SSF51206">
    <property type="entry name" value="cAMP-binding domain-like"/>
    <property type="match status" value="1"/>
</dbReference>
<evidence type="ECO:0000259" key="4">
    <source>
        <dbReference type="PROSITE" id="PS50042"/>
    </source>
</evidence>
<dbReference type="Gene3D" id="1.10.10.10">
    <property type="entry name" value="Winged helix-like DNA-binding domain superfamily/Winged helix DNA-binding domain"/>
    <property type="match status" value="1"/>
</dbReference>
<dbReference type="Pfam" id="PF13545">
    <property type="entry name" value="HTH_Crp_2"/>
    <property type="match status" value="1"/>
</dbReference>
<proteinExistence type="predicted"/>
<evidence type="ECO:0000259" key="5">
    <source>
        <dbReference type="PROSITE" id="PS51063"/>
    </source>
</evidence>
<keyword evidence="3" id="KW-0804">Transcription</keyword>
<dbReference type="RefSeq" id="WP_192732903.1">
    <property type="nucleotide sequence ID" value="NZ_BAAAVL010000015.1"/>
</dbReference>